<evidence type="ECO:0000313" key="2">
    <source>
        <dbReference type="Proteomes" id="UP000478052"/>
    </source>
</evidence>
<dbReference type="OrthoDB" id="7790442at2759"/>
<reference evidence="1 2" key="1">
    <citation type="submission" date="2019-08" db="EMBL/GenBank/DDBJ databases">
        <title>Whole genome of Aphis craccivora.</title>
        <authorList>
            <person name="Voronova N.V."/>
            <person name="Shulinski R.S."/>
            <person name="Bandarenka Y.V."/>
            <person name="Zhorov D.G."/>
            <person name="Warner D."/>
        </authorList>
    </citation>
    <scope>NUCLEOTIDE SEQUENCE [LARGE SCALE GENOMIC DNA]</scope>
    <source>
        <strain evidence="1">180601</strain>
        <tissue evidence="1">Whole Body</tissue>
    </source>
</reference>
<protein>
    <submittedName>
        <fullName evidence="1">Glutamate receptor ionotropic, NMDA 3A-like</fullName>
    </submittedName>
</protein>
<sequence length="222" mass="25854">MHMIITLYKTMLDPSILSTGRLSDLSERIVLVLMKQERWNNMVVRVSITSWELFSALRSFLLHTGWYKFYVLHSITIDERVKTMLSKAPLSYTSVPISSDSSDLVLFRSTTLLKFASSFLYKHWTTPYYTIHFTMYASNIIIMKIVLFNYPTVSRGILYDKSFEIPTNEITNFRFNLLTNPLCIFSRKTLNITSRNNAPISNFGGGFQYKSEYPWCIIEVKS</sequence>
<accession>A0A6G0Z5E2</accession>
<dbReference type="Proteomes" id="UP000478052">
    <property type="component" value="Unassembled WGS sequence"/>
</dbReference>
<organism evidence="1 2">
    <name type="scientific">Aphis craccivora</name>
    <name type="common">Cowpea aphid</name>
    <dbReference type="NCBI Taxonomy" id="307492"/>
    <lineage>
        <taxon>Eukaryota</taxon>
        <taxon>Metazoa</taxon>
        <taxon>Ecdysozoa</taxon>
        <taxon>Arthropoda</taxon>
        <taxon>Hexapoda</taxon>
        <taxon>Insecta</taxon>
        <taxon>Pterygota</taxon>
        <taxon>Neoptera</taxon>
        <taxon>Paraneoptera</taxon>
        <taxon>Hemiptera</taxon>
        <taxon>Sternorrhyncha</taxon>
        <taxon>Aphidomorpha</taxon>
        <taxon>Aphidoidea</taxon>
        <taxon>Aphididae</taxon>
        <taxon>Aphidini</taxon>
        <taxon>Aphis</taxon>
        <taxon>Aphis</taxon>
    </lineage>
</organism>
<keyword evidence="1" id="KW-0675">Receptor</keyword>
<keyword evidence="2" id="KW-1185">Reference proteome</keyword>
<dbReference type="EMBL" id="VUJU01001311">
    <property type="protein sequence ID" value="KAF0765858.1"/>
    <property type="molecule type" value="Genomic_DNA"/>
</dbReference>
<proteinExistence type="predicted"/>
<comment type="caution">
    <text evidence="1">The sequence shown here is derived from an EMBL/GenBank/DDBJ whole genome shotgun (WGS) entry which is preliminary data.</text>
</comment>
<dbReference type="AlphaFoldDB" id="A0A6G0Z5E2"/>
<evidence type="ECO:0000313" key="1">
    <source>
        <dbReference type="EMBL" id="KAF0765858.1"/>
    </source>
</evidence>
<gene>
    <name evidence="1" type="ORF">FWK35_00028709</name>
</gene>
<name>A0A6G0Z5E2_APHCR</name>